<dbReference type="RefSeq" id="WP_066534938.1">
    <property type="nucleotide sequence ID" value="NZ_CP021422.1"/>
</dbReference>
<reference evidence="3 5" key="3">
    <citation type="submission" date="2020-11" db="EMBL/GenBank/DDBJ databases">
        <title>Closed and high quality bacterial genomes of the OMM12 community.</title>
        <authorList>
            <person name="Marbouty M."/>
            <person name="Lamy-Besnier Q."/>
            <person name="Debarbieux L."/>
            <person name="Koszul R."/>
        </authorList>
    </citation>
    <scope>NUCLEOTIDE SEQUENCE [LARGE SCALE GENOMIC DNA]</scope>
    <source>
        <strain evidence="3 5">KB18</strain>
    </source>
</reference>
<dbReference type="EMBL" id="CP021422">
    <property type="protein sequence ID" value="ASB40052.1"/>
    <property type="molecule type" value="Genomic_DNA"/>
</dbReference>
<feature type="transmembrane region" description="Helical" evidence="1">
    <location>
        <begin position="41"/>
        <end position="65"/>
    </location>
</feature>
<keyword evidence="1" id="KW-0812">Transmembrane</keyword>
<proteinExistence type="predicted"/>
<evidence type="ECO:0000313" key="5">
    <source>
        <dbReference type="Proteomes" id="UP000596035"/>
    </source>
</evidence>
<dbReference type="KEGG" id="amur:ADH66_04895"/>
<evidence type="ECO:0000313" key="4">
    <source>
        <dbReference type="Proteomes" id="UP000196710"/>
    </source>
</evidence>
<dbReference type="Proteomes" id="UP000196710">
    <property type="component" value="Chromosome"/>
</dbReference>
<protein>
    <recommendedName>
        <fullName evidence="6">ABC transporter permease</fullName>
    </recommendedName>
</protein>
<accession>A0A1Z2XNN5</accession>
<reference evidence="4" key="2">
    <citation type="submission" date="2017-05" db="EMBL/GenBank/DDBJ databases">
        <title>Improved OligoMM genomes.</title>
        <authorList>
            <person name="Garzetti D."/>
        </authorList>
    </citation>
    <scope>NUCLEOTIDE SEQUENCE [LARGE SCALE GENOMIC DNA]</scope>
    <source>
        <strain evidence="4">KB18</strain>
    </source>
</reference>
<keyword evidence="4" id="KW-1185">Reference proteome</keyword>
<feature type="transmembrane region" description="Helical" evidence="1">
    <location>
        <begin position="248"/>
        <end position="269"/>
    </location>
</feature>
<evidence type="ECO:0000313" key="2">
    <source>
        <dbReference type="EMBL" id="ASB40052.1"/>
    </source>
</evidence>
<gene>
    <name evidence="2" type="ORF">ADH66_04895</name>
    <name evidence="3" type="ORF">I5Q82_14965</name>
</gene>
<evidence type="ECO:0000256" key="1">
    <source>
        <dbReference type="SAM" id="Phobius"/>
    </source>
</evidence>
<keyword evidence="1" id="KW-1133">Transmembrane helix</keyword>
<evidence type="ECO:0008006" key="6">
    <source>
        <dbReference type="Google" id="ProtNLM"/>
    </source>
</evidence>
<reference evidence="2" key="1">
    <citation type="journal article" date="2017" name="Genome Announc.">
        <title>High-Quality Whole-Genome Sequences of the Oligo-Mouse-Microbiota Bacterial Community.</title>
        <authorList>
            <person name="Garzetti D."/>
            <person name="Brugiroux S."/>
            <person name="Bunk B."/>
            <person name="Pukall R."/>
            <person name="McCoy K.D."/>
            <person name="Macpherson A.J."/>
            <person name="Stecher B."/>
        </authorList>
    </citation>
    <scope>NUCLEOTIDE SEQUENCE</scope>
    <source>
        <strain evidence="2">KB18</strain>
    </source>
</reference>
<dbReference type="EMBL" id="CP065321">
    <property type="protein sequence ID" value="QQR29341.1"/>
    <property type="molecule type" value="Genomic_DNA"/>
</dbReference>
<feature type="transmembrane region" description="Helical" evidence="1">
    <location>
        <begin position="189"/>
        <end position="212"/>
    </location>
</feature>
<organism evidence="3 5">
    <name type="scientific">Acutalibacter muris</name>
    <dbReference type="NCBI Taxonomy" id="1796620"/>
    <lineage>
        <taxon>Bacteria</taxon>
        <taxon>Bacillati</taxon>
        <taxon>Bacillota</taxon>
        <taxon>Clostridia</taxon>
        <taxon>Eubacteriales</taxon>
        <taxon>Acutalibacteraceae</taxon>
        <taxon>Acutalibacter</taxon>
    </lineage>
</organism>
<evidence type="ECO:0000313" key="3">
    <source>
        <dbReference type="EMBL" id="QQR29341.1"/>
    </source>
</evidence>
<sequence length="286" mass="31349">MRERAHQRQQAQGKNKLFNSAELLLVKKDLKSISGRGGRRALLILLPLMLVVVIPAVYFVTISLMPVEPGARLPETIERMLPEYVKALDYRQGWLVAFTDLLCPMLFLCVPILTGAASASYAFVMERESGTLETLLLTSMGPKSVYGAKTTSCTVLSVFISAAAFLAFTVTVGVADAFAGVRFFFTLEWLLLLVLEMPALSLFSVVFVALTVTRVHSTVESLQTMGYLILPVAAIYLMQLTGVFRLNLLALAIIAVALAALDVVLFNAASRAFVPERLLERGEQEE</sequence>
<feature type="transmembrane region" description="Helical" evidence="1">
    <location>
        <begin position="145"/>
        <end position="169"/>
    </location>
</feature>
<feature type="transmembrane region" description="Helical" evidence="1">
    <location>
        <begin position="105"/>
        <end position="124"/>
    </location>
</feature>
<name>A0A1Z2XNN5_9FIRM</name>
<dbReference type="Proteomes" id="UP000596035">
    <property type="component" value="Chromosome"/>
</dbReference>
<dbReference type="AlphaFoldDB" id="A0A1Z2XNN5"/>
<feature type="transmembrane region" description="Helical" evidence="1">
    <location>
        <begin position="224"/>
        <end position="242"/>
    </location>
</feature>
<keyword evidence="1" id="KW-0472">Membrane</keyword>